<comment type="caution">
    <text evidence="2">The sequence shown here is derived from an EMBL/GenBank/DDBJ whole genome shotgun (WGS) entry which is preliminary data.</text>
</comment>
<keyword evidence="1" id="KW-1133">Transmembrane helix</keyword>
<evidence type="ECO:0000313" key="2">
    <source>
        <dbReference type="EMBL" id="CBH97389.1"/>
    </source>
</evidence>
<dbReference type="InterPro" id="IPR042106">
    <property type="entry name" value="Nuo/plastoQ_OxRdtase_6_NuoJ"/>
</dbReference>
<accession>E6PR34</accession>
<dbReference type="NCBIfam" id="NF005164">
    <property type="entry name" value="PRK06638.1-4"/>
    <property type="match status" value="1"/>
</dbReference>
<feature type="transmembrane region" description="Helical" evidence="1">
    <location>
        <begin position="124"/>
        <end position="147"/>
    </location>
</feature>
<dbReference type="InterPro" id="IPR001457">
    <property type="entry name" value="NADH_UbQ/plastoQ_OxRdtase_su6"/>
</dbReference>
<feature type="transmembrane region" description="Helical" evidence="1">
    <location>
        <begin position="187"/>
        <end position="210"/>
    </location>
</feature>
<feature type="transmembrane region" description="Helical" evidence="1">
    <location>
        <begin position="64"/>
        <end position="82"/>
    </location>
</feature>
<dbReference type="EMBL" id="CABM01000042">
    <property type="protein sequence ID" value="CBH97389.1"/>
    <property type="molecule type" value="Genomic_DNA"/>
</dbReference>
<keyword evidence="1" id="KW-0812">Transmembrane</keyword>
<name>E6PR34_9ZZZZ</name>
<dbReference type="PANTHER" id="PTHR33269:SF17">
    <property type="entry name" value="NADH-UBIQUINONE OXIDOREDUCTASE CHAIN 6"/>
    <property type="match status" value="1"/>
</dbReference>
<keyword evidence="2" id="KW-0830">Ubiquinone</keyword>
<dbReference type="PANTHER" id="PTHR33269">
    <property type="entry name" value="NADH-UBIQUINONE OXIDOREDUCTASE CHAIN 6"/>
    <property type="match status" value="1"/>
</dbReference>
<reference evidence="2" key="1">
    <citation type="submission" date="2009-10" db="EMBL/GenBank/DDBJ databases">
        <title>Diversity of trophic interactions inside an arsenic-rich microbial ecosystem.</title>
        <authorList>
            <person name="Bertin P.N."/>
            <person name="Heinrich-Salmeron A."/>
            <person name="Pelletier E."/>
            <person name="Goulhen-Chollet F."/>
            <person name="Arsene-Ploetze F."/>
            <person name="Gallien S."/>
            <person name="Calteau A."/>
            <person name="Vallenet D."/>
            <person name="Casiot C."/>
            <person name="Chane-Woon-Ming B."/>
            <person name="Giloteaux L."/>
            <person name="Barakat M."/>
            <person name="Bonnefoy V."/>
            <person name="Bruneel O."/>
            <person name="Chandler M."/>
            <person name="Cleiss J."/>
            <person name="Duran R."/>
            <person name="Elbaz-Poulichet F."/>
            <person name="Fonknechten N."/>
            <person name="Lauga B."/>
            <person name="Mornico D."/>
            <person name="Ortet P."/>
            <person name="Schaeffer C."/>
            <person name="Siguier P."/>
            <person name="Alexander Thil Smith A."/>
            <person name="Van Dorsselaer A."/>
            <person name="Weissenbach J."/>
            <person name="Medigue C."/>
            <person name="Le Paslier D."/>
        </authorList>
    </citation>
    <scope>NUCLEOTIDE SEQUENCE</scope>
</reference>
<sequence>MLHQAPLQDLEPALQPRAGRTVAQLADAADVHTMTTQTALFYIFSAVLLFAAFRVITARNPVHSALYLVLAFFQAATIWMLLRAEFLAIVLVLVYVGAVMVLFLFVVMMLDINIDRMRQGFWRYFPVAALVGVFIVLEMAAVLMQAFQIGGQTAAAQVGGQPSTPVAHALAQLPNTNALGLVLYTHYLYPLEIAAVILLVAIIAAISLTLRRRKDTKTMQVSEQLKVRRQDRVRLVQMKAEGKE</sequence>
<evidence type="ECO:0000256" key="1">
    <source>
        <dbReference type="SAM" id="Phobius"/>
    </source>
</evidence>
<dbReference type="GO" id="GO:0008137">
    <property type="term" value="F:NADH dehydrogenase (ubiquinone) activity"/>
    <property type="evidence" value="ECO:0007669"/>
    <property type="project" value="InterPro"/>
</dbReference>
<feature type="transmembrane region" description="Helical" evidence="1">
    <location>
        <begin position="39"/>
        <end position="57"/>
    </location>
</feature>
<organism evidence="2">
    <name type="scientific">mine drainage metagenome</name>
    <dbReference type="NCBI Taxonomy" id="410659"/>
    <lineage>
        <taxon>unclassified sequences</taxon>
        <taxon>metagenomes</taxon>
        <taxon>ecological metagenomes</taxon>
    </lineage>
</organism>
<dbReference type="Pfam" id="PF00499">
    <property type="entry name" value="Oxidored_q3"/>
    <property type="match status" value="1"/>
</dbReference>
<keyword evidence="1" id="KW-0472">Membrane</keyword>
<gene>
    <name evidence="2" type="primary">nuoJ</name>
    <name evidence="2" type="ORF">CARN2_2861</name>
</gene>
<dbReference type="AlphaFoldDB" id="E6PR34"/>
<dbReference type="GO" id="GO:0016491">
    <property type="term" value="F:oxidoreductase activity"/>
    <property type="evidence" value="ECO:0007669"/>
    <property type="project" value="UniProtKB-KW"/>
</dbReference>
<proteinExistence type="predicted"/>
<dbReference type="EC" id="1.6.5.3" evidence="2"/>
<protein>
    <submittedName>
        <fullName evidence="2">NADH:ubiquinone oxidoreductase, membrane subunit J</fullName>
        <ecNumber evidence="2">1.6.5.3</ecNumber>
    </submittedName>
</protein>
<feature type="transmembrane region" description="Helical" evidence="1">
    <location>
        <begin position="88"/>
        <end position="112"/>
    </location>
</feature>
<dbReference type="Gene3D" id="1.20.120.1200">
    <property type="entry name" value="NADH-ubiquinone/plastoquinone oxidoreductase chain 6, subunit NuoJ"/>
    <property type="match status" value="1"/>
</dbReference>
<keyword evidence="2" id="KW-0560">Oxidoreductase</keyword>